<evidence type="ECO:0000313" key="6">
    <source>
        <dbReference type="EMBL" id="KJZ49447.1"/>
    </source>
</evidence>
<dbReference type="InterPro" id="IPR038770">
    <property type="entry name" value="Na+/solute_symporter_sf"/>
</dbReference>
<feature type="transmembrane region" description="Helical" evidence="5">
    <location>
        <begin position="66"/>
        <end position="88"/>
    </location>
</feature>
<organism evidence="6 7">
    <name type="scientific">Pseudomonas fluorescens</name>
    <dbReference type="NCBI Taxonomy" id="294"/>
    <lineage>
        <taxon>Bacteria</taxon>
        <taxon>Pseudomonadati</taxon>
        <taxon>Pseudomonadota</taxon>
        <taxon>Gammaproteobacteria</taxon>
        <taxon>Pseudomonadales</taxon>
        <taxon>Pseudomonadaceae</taxon>
        <taxon>Pseudomonas</taxon>
    </lineage>
</organism>
<evidence type="ECO:0000256" key="1">
    <source>
        <dbReference type="ARBA" id="ARBA00004141"/>
    </source>
</evidence>
<dbReference type="Pfam" id="PF01758">
    <property type="entry name" value="SBF"/>
    <property type="match status" value="1"/>
</dbReference>
<dbReference type="Proteomes" id="UP000033588">
    <property type="component" value="Unassembled WGS sequence"/>
</dbReference>
<keyword evidence="2 5" id="KW-0812">Transmembrane</keyword>
<keyword evidence="3 5" id="KW-1133">Transmembrane helix</keyword>
<dbReference type="EMBL" id="LACC01000008">
    <property type="protein sequence ID" value="KJZ49447.1"/>
    <property type="molecule type" value="Genomic_DNA"/>
</dbReference>
<comment type="subcellular location">
    <subcellularLocation>
        <location evidence="1">Membrane</location>
        <topology evidence="1">Multi-pass membrane protein</topology>
    </subcellularLocation>
</comment>
<gene>
    <name evidence="6" type="ORF">VC35_05475</name>
</gene>
<proteinExistence type="predicted"/>
<feature type="transmembrane region" description="Helical" evidence="5">
    <location>
        <begin position="171"/>
        <end position="188"/>
    </location>
</feature>
<protein>
    <submittedName>
        <fullName evidence="6">Bile acid:sodium symporter</fullName>
    </submittedName>
</protein>
<evidence type="ECO:0000313" key="7">
    <source>
        <dbReference type="Proteomes" id="UP000033588"/>
    </source>
</evidence>
<dbReference type="RefSeq" id="WP_046038288.1">
    <property type="nucleotide sequence ID" value="NZ_LACC01000008.1"/>
</dbReference>
<dbReference type="InterPro" id="IPR002657">
    <property type="entry name" value="BilAc:Na_symport/Acr3"/>
</dbReference>
<dbReference type="PANTHER" id="PTHR10361">
    <property type="entry name" value="SODIUM-BILE ACID COTRANSPORTER"/>
    <property type="match status" value="1"/>
</dbReference>
<dbReference type="PANTHER" id="PTHR10361:SF24">
    <property type="entry name" value="P3 PROTEIN"/>
    <property type="match status" value="1"/>
</dbReference>
<feature type="transmembrane region" description="Helical" evidence="5">
    <location>
        <begin position="41"/>
        <end position="60"/>
    </location>
</feature>
<sequence length="303" mass="32125">MMASPLLTTFLPIALGIIMLGLGLSLTPADFIRVVRFPKPVLIGLVCQLILLPYFCFLIAKGFGLAPVLAVGLMLLAASPGGTTANLYSHLAHGDVALNVTLTAVNSVVAILTMPLLVNWSLMYFMADGQTIPLQFAKVVQVFAIVLVPVAVGMLVRKLAAGFAVLMARPMKIISALFLVVTVVLALVKDWQTVLDYAPVVGMAALLFNLLSLGIGYLVPRLFQLPQRQAVAIGMEIGIHNGALAIALALSPTLLNNPTMAIPAAIYSVLMFFTAAAFGWWVNVVHAKELAIKVGAPASVSQR</sequence>
<dbReference type="InterPro" id="IPR004710">
    <property type="entry name" value="Bilac:Na_transpt"/>
</dbReference>
<feature type="transmembrane region" description="Helical" evidence="5">
    <location>
        <begin position="200"/>
        <end position="219"/>
    </location>
</feature>
<dbReference type="PATRIC" id="fig|294.132.peg.5672"/>
<evidence type="ECO:0000256" key="2">
    <source>
        <dbReference type="ARBA" id="ARBA00022692"/>
    </source>
</evidence>
<dbReference type="Gene3D" id="1.20.1530.20">
    <property type="match status" value="1"/>
</dbReference>
<dbReference type="AlphaFoldDB" id="A0A0F4U166"/>
<evidence type="ECO:0000256" key="3">
    <source>
        <dbReference type="ARBA" id="ARBA00022989"/>
    </source>
</evidence>
<dbReference type="OrthoDB" id="9806785at2"/>
<keyword evidence="4 5" id="KW-0472">Membrane</keyword>
<dbReference type="GO" id="GO:0016020">
    <property type="term" value="C:membrane"/>
    <property type="evidence" value="ECO:0007669"/>
    <property type="project" value="UniProtKB-SubCell"/>
</dbReference>
<reference evidence="6 7" key="1">
    <citation type="submission" date="2015-03" db="EMBL/GenBank/DDBJ databases">
        <title>Comparative genomics of Pseudomonas insights into diversity of traits involved in vanlence and defense.</title>
        <authorList>
            <person name="Qin Y."/>
        </authorList>
    </citation>
    <scope>NUCLEOTIDE SEQUENCE [LARGE SCALE GENOMIC DNA]</scope>
    <source>
        <strain evidence="6 7">C8</strain>
    </source>
</reference>
<evidence type="ECO:0000256" key="4">
    <source>
        <dbReference type="ARBA" id="ARBA00023136"/>
    </source>
</evidence>
<feature type="transmembrane region" description="Helical" evidence="5">
    <location>
        <begin position="231"/>
        <end position="255"/>
    </location>
</feature>
<evidence type="ECO:0000256" key="5">
    <source>
        <dbReference type="SAM" id="Phobius"/>
    </source>
</evidence>
<feature type="transmembrane region" description="Helical" evidence="5">
    <location>
        <begin position="261"/>
        <end position="282"/>
    </location>
</feature>
<comment type="caution">
    <text evidence="6">The sequence shown here is derived from an EMBL/GenBank/DDBJ whole genome shotgun (WGS) entry which is preliminary data.</text>
</comment>
<feature type="transmembrane region" description="Helical" evidence="5">
    <location>
        <begin position="6"/>
        <end position="29"/>
    </location>
</feature>
<feature type="transmembrane region" description="Helical" evidence="5">
    <location>
        <begin position="100"/>
        <end position="127"/>
    </location>
</feature>
<feature type="transmembrane region" description="Helical" evidence="5">
    <location>
        <begin position="139"/>
        <end position="159"/>
    </location>
</feature>
<name>A0A0F4U166_PSEFL</name>
<accession>A0A0F4U166</accession>